<accession>A0ACC2U7L8</accession>
<dbReference type="Proteomes" id="UP001165960">
    <property type="component" value="Unassembled WGS sequence"/>
</dbReference>
<name>A0ACC2U7L8_9FUNG</name>
<evidence type="ECO:0000313" key="2">
    <source>
        <dbReference type="Proteomes" id="UP001165960"/>
    </source>
</evidence>
<keyword evidence="2" id="KW-1185">Reference proteome</keyword>
<sequence>MNVTEQIVNRRFNYLYYEDRAMFMHYSTLMLSLVAFLANGFVLFLARKIKLQWGGFSDQLIMYIAAVDLLNSVTMVVAFFGRLALGFPGVFLSNWYCRSVGLLLTVLPCYSMIMISFLACERFYVIKYRKSFDHLVCKTWIIMGGLMILLAVPSLMNAYQNDYSPDPTFSYCWPNSIAPGVSWAYVQNMILTVNFVEPIFVLVFCYVQVAFICMQPIRSAISNINNPSITSFQRQLASQRLSPRGARHSLIFVTFYVLCFGPKVMTTLFFMTGNGSNHPFFLYMINPLFIQLVVCINPILLMFLSKNFRENAIKTVNAYRRIAEPS</sequence>
<proteinExistence type="predicted"/>
<organism evidence="1 2">
    <name type="scientific">Entomophthora muscae</name>
    <dbReference type="NCBI Taxonomy" id="34485"/>
    <lineage>
        <taxon>Eukaryota</taxon>
        <taxon>Fungi</taxon>
        <taxon>Fungi incertae sedis</taxon>
        <taxon>Zoopagomycota</taxon>
        <taxon>Entomophthoromycotina</taxon>
        <taxon>Entomophthoromycetes</taxon>
        <taxon>Entomophthorales</taxon>
        <taxon>Entomophthoraceae</taxon>
        <taxon>Entomophthora</taxon>
    </lineage>
</organism>
<comment type="caution">
    <text evidence="1">The sequence shown here is derived from an EMBL/GenBank/DDBJ whole genome shotgun (WGS) entry which is preliminary data.</text>
</comment>
<evidence type="ECO:0000313" key="1">
    <source>
        <dbReference type="EMBL" id="KAJ9082412.1"/>
    </source>
</evidence>
<protein>
    <submittedName>
        <fullName evidence="1">Uncharacterized protein</fullName>
    </submittedName>
</protein>
<reference evidence="1" key="1">
    <citation type="submission" date="2022-04" db="EMBL/GenBank/DDBJ databases">
        <title>Genome of the entomopathogenic fungus Entomophthora muscae.</title>
        <authorList>
            <person name="Elya C."/>
            <person name="Lovett B.R."/>
            <person name="Lee E."/>
            <person name="Macias A.M."/>
            <person name="Hajek A.E."/>
            <person name="De Bivort B.L."/>
            <person name="Kasson M.T."/>
            <person name="De Fine Licht H.H."/>
            <person name="Stajich J.E."/>
        </authorList>
    </citation>
    <scope>NUCLEOTIDE SEQUENCE</scope>
    <source>
        <strain evidence="1">Berkeley</strain>
    </source>
</reference>
<gene>
    <name evidence="1" type="ORF">DSO57_1004669</name>
</gene>
<dbReference type="EMBL" id="QTSX02001432">
    <property type="protein sequence ID" value="KAJ9082412.1"/>
    <property type="molecule type" value="Genomic_DNA"/>
</dbReference>